<feature type="compositionally biased region" description="Basic and acidic residues" evidence="1">
    <location>
        <begin position="116"/>
        <end position="127"/>
    </location>
</feature>
<name>A0AAU9N717_9ASTR</name>
<proteinExistence type="predicted"/>
<keyword evidence="3" id="KW-1185">Reference proteome</keyword>
<comment type="caution">
    <text evidence="2">The sequence shown here is derived from an EMBL/GenBank/DDBJ whole genome shotgun (WGS) entry which is preliminary data.</text>
</comment>
<evidence type="ECO:0000313" key="2">
    <source>
        <dbReference type="EMBL" id="CAH1435714.1"/>
    </source>
</evidence>
<dbReference type="AlphaFoldDB" id="A0AAU9N717"/>
<dbReference type="Proteomes" id="UP001157418">
    <property type="component" value="Unassembled WGS sequence"/>
</dbReference>
<feature type="region of interest" description="Disordered" evidence="1">
    <location>
        <begin position="100"/>
        <end position="127"/>
    </location>
</feature>
<sequence length="127" mass="14411">MLLSQHIYEFYYTYTYDDHDDVIQVTIGDSRHAICLSIQALRDAVCLPNLVNFSYPPSEKQYYDGYASVSLDQYEEGFLEVGFLGNYDGNYEKRGRIQKVSASGGQHVNNDIGTPRSDDENVGLHDV</sequence>
<protein>
    <submittedName>
        <fullName evidence="2">Uncharacterized protein</fullName>
    </submittedName>
</protein>
<evidence type="ECO:0000256" key="1">
    <source>
        <dbReference type="SAM" id="MobiDB-lite"/>
    </source>
</evidence>
<gene>
    <name evidence="2" type="ORF">LVIROSA_LOCUS22132</name>
</gene>
<feature type="compositionally biased region" description="Polar residues" evidence="1">
    <location>
        <begin position="100"/>
        <end position="112"/>
    </location>
</feature>
<accession>A0AAU9N717</accession>
<evidence type="ECO:0000313" key="3">
    <source>
        <dbReference type="Proteomes" id="UP001157418"/>
    </source>
</evidence>
<dbReference type="EMBL" id="CAKMRJ010004445">
    <property type="protein sequence ID" value="CAH1435714.1"/>
    <property type="molecule type" value="Genomic_DNA"/>
</dbReference>
<reference evidence="2 3" key="1">
    <citation type="submission" date="2022-01" db="EMBL/GenBank/DDBJ databases">
        <authorList>
            <person name="Xiong W."/>
            <person name="Schranz E."/>
        </authorList>
    </citation>
    <scope>NUCLEOTIDE SEQUENCE [LARGE SCALE GENOMIC DNA]</scope>
</reference>
<organism evidence="2 3">
    <name type="scientific">Lactuca virosa</name>
    <dbReference type="NCBI Taxonomy" id="75947"/>
    <lineage>
        <taxon>Eukaryota</taxon>
        <taxon>Viridiplantae</taxon>
        <taxon>Streptophyta</taxon>
        <taxon>Embryophyta</taxon>
        <taxon>Tracheophyta</taxon>
        <taxon>Spermatophyta</taxon>
        <taxon>Magnoliopsida</taxon>
        <taxon>eudicotyledons</taxon>
        <taxon>Gunneridae</taxon>
        <taxon>Pentapetalae</taxon>
        <taxon>asterids</taxon>
        <taxon>campanulids</taxon>
        <taxon>Asterales</taxon>
        <taxon>Asteraceae</taxon>
        <taxon>Cichorioideae</taxon>
        <taxon>Cichorieae</taxon>
        <taxon>Lactucinae</taxon>
        <taxon>Lactuca</taxon>
    </lineage>
</organism>